<dbReference type="InterPro" id="IPR000415">
    <property type="entry name" value="Nitroreductase-like"/>
</dbReference>
<accession>A0ABP7XS60</accession>
<dbReference type="SUPFAM" id="SSF55469">
    <property type="entry name" value="FMN-dependent nitroreductase-like"/>
    <property type="match status" value="2"/>
</dbReference>
<keyword evidence="2" id="KW-1185">Reference proteome</keyword>
<reference evidence="2" key="1">
    <citation type="journal article" date="2019" name="Int. J. Syst. Evol. Microbiol.">
        <title>The Global Catalogue of Microorganisms (GCM) 10K type strain sequencing project: providing services to taxonomists for standard genome sequencing and annotation.</title>
        <authorList>
            <consortium name="The Broad Institute Genomics Platform"/>
            <consortium name="The Broad Institute Genome Sequencing Center for Infectious Disease"/>
            <person name="Wu L."/>
            <person name="Ma J."/>
        </authorList>
    </citation>
    <scope>NUCLEOTIDE SEQUENCE [LARGE SCALE GENOMIC DNA]</scope>
    <source>
        <strain evidence="2">JCM 16703</strain>
    </source>
</reference>
<comment type="caution">
    <text evidence="1">The sequence shown here is derived from an EMBL/GenBank/DDBJ whole genome shotgun (WGS) entry which is preliminary data.</text>
</comment>
<evidence type="ECO:0000313" key="1">
    <source>
        <dbReference type="EMBL" id="GAA4124906.1"/>
    </source>
</evidence>
<dbReference type="PANTHER" id="PTHR23026">
    <property type="entry name" value="NADPH NITROREDUCTASE"/>
    <property type="match status" value="1"/>
</dbReference>
<sequence>MSIRSGLGSGLGYDMRQAHARIVELATLAPSVRNSQPWHWVSDGESLDLRADRSRVLRAGDEDGRMLTLSCGAGLDHALVAARALGFEVEAHRFPRSDDPDLLARLRLHPGVVPATATADLQALTDRRTDRRRFTSWPVSFDQLQDLAAVASARGATAIPVVDLADRVRIDLLLGRAGDRQARAQARLGARGFRSPFADTPYVAPDRDLEPADGLLVLGGPPDADGPATWLRVGEALSALWLEATRAGLSIVPLSVVCEVAETRAVLQHEVLGGLMTPQTLVRVGWQAIGRPRRTPRRPLDDVLDLRSPGA</sequence>
<dbReference type="EMBL" id="BAAAZH010000026">
    <property type="protein sequence ID" value="GAA4124906.1"/>
    <property type="molecule type" value="Genomic_DNA"/>
</dbReference>
<dbReference type="InterPro" id="IPR050627">
    <property type="entry name" value="Nitroreductase/BluB"/>
</dbReference>
<organism evidence="1 2">
    <name type="scientific">Nocardioides fonticola</name>
    <dbReference type="NCBI Taxonomy" id="450363"/>
    <lineage>
        <taxon>Bacteria</taxon>
        <taxon>Bacillati</taxon>
        <taxon>Actinomycetota</taxon>
        <taxon>Actinomycetes</taxon>
        <taxon>Propionibacteriales</taxon>
        <taxon>Nocardioidaceae</taxon>
        <taxon>Nocardioides</taxon>
    </lineage>
</organism>
<dbReference type="Proteomes" id="UP001501495">
    <property type="component" value="Unassembled WGS sequence"/>
</dbReference>
<proteinExistence type="predicted"/>
<evidence type="ECO:0000313" key="2">
    <source>
        <dbReference type="Proteomes" id="UP001501495"/>
    </source>
</evidence>
<dbReference type="Gene3D" id="3.40.109.10">
    <property type="entry name" value="NADH Oxidase"/>
    <property type="match status" value="1"/>
</dbReference>
<protein>
    <submittedName>
        <fullName evidence="1">NAD(P)H nitroreductase</fullName>
    </submittedName>
</protein>
<name>A0ABP7XS60_9ACTN</name>
<gene>
    <name evidence="1" type="ORF">GCM10022215_32910</name>
</gene>
<dbReference type="PANTHER" id="PTHR23026:SF123">
    <property type="entry name" value="NAD(P)H NITROREDUCTASE RV3131-RELATED"/>
    <property type="match status" value="1"/>
</dbReference>
<dbReference type="RefSeq" id="WP_344734555.1">
    <property type="nucleotide sequence ID" value="NZ_BAAAZH010000026.1"/>
</dbReference>